<evidence type="ECO:0000313" key="8">
    <source>
        <dbReference type="EMBL" id="EFX84040.1"/>
    </source>
</evidence>
<dbReference type="PANTHER" id="PTHR12001:SF69">
    <property type="entry name" value="ALL TRANS-POLYPRENYL-DIPHOSPHATE SYNTHASE PDSS1"/>
    <property type="match status" value="1"/>
</dbReference>
<organism evidence="8 9">
    <name type="scientific">Daphnia pulex</name>
    <name type="common">Water flea</name>
    <dbReference type="NCBI Taxonomy" id="6669"/>
    <lineage>
        <taxon>Eukaryota</taxon>
        <taxon>Metazoa</taxon>
        <taxon>Ecdysozoa</taxon>
        <taxon>Arthropoda</taxon>
        <taxon>Crustacea</taxon>
        <taxon>Branchiopoda</taxon>
        <taxon>Diplostraca</taxon>
        <taxon>Cladocera</taxon>
        <taxon>Anomopoda</taxon>
        <taxon>Daphniidae</taxon>
        <taxon>Daphnia</taxon>
    </lineage>
</organism>
<dbReference type="GO" id="GO:0008299">
    <property type="term" value="P:isoprenoid biosynthetic process"/>
    <property type="evidence" value="ECO:0000318"/>
    <property type="project" value="GO_Central"/>
</dbReference>
<dbReference type="EMBL" id="GL732535">
    <property type="protein sequence ID" value="EFX84040.1"/>
    <property type="molecule type" value="Genomic_DNA"/>
</dbReference>
<evidence type="ECO:0000256" key="4">
    <source>
        <dbReference type="ARBA" id="ARBA00022723"/>
    </source>
</evidence>
<proteinExistence type="inferred from homology"/>
<name>E9G8V8_DAPPU</name>
<dbReference type="InParanoid" id="E9G8V8"/>
<sequence>MLRIASQHLCKGYSSVPLSSKRKTLKQLHCHQFQTGVPSVTSLATAISTKNKELREDSLVRQDVEDVYEGIREALTDTQPLLVPVAQYYFGGDGKAIRPVITLCWAKAVNCHLGKQTFRRLIQDQKRVCQVLEMIHAAGLYHDDVIDNAESRRSRPSINNVWGVKKSILAGDFVLGRSMRIIAEINNEDVSILLNTMIDHIVIGEIMQLSAGATEEERFAHYVDKTFKKTASLLAHSCQAVSVLAGADSDVQAMGFTLGRQLGMAFQLVDDILDFSATSAQLGKAAAVDLTQGLANAPVLFAAQQFPELNPMIARRFKEPGDVETAFQLILQSDGMDKTKELATEYCDDAVKQIAQLSSSPYQQFLFTITHKLLNRIK</sequence>
<evidence type="ECO:0000256" key="1">
    <source>
        <dbReference type="ARBA" id="ARBA00001946"/>
    </source>
</evidence>
<dbReference type="STRING" id="6669.E9G8V8"/>
<keyword evidence="4" id="KW-0479">Metal-binding</keyword>
<gene>
    <name evidence="8" type="ORF">DAPPUDRAFT_223125</name>
</gene>
<accession>E9G8V8</accession>
<comment type="cofactor">
    <cofactor evidence="1">
        <name>Mg(2+)</name>
        <dbReference type="ChEBI" id="CHEBI:18420"/>
    </cofactor>
</comment>
<evidence type="ECO:0000256" key="3">
    <source>
        <dbReference type="ARBA" id="ARBA00022679"/>
    </source>
</evidence>
<evidence type="ECO:0000256" key="2">
    <source>
        <dbReference type="ARBA" id="ARBA00006706"/>
    </source>
</evidence>
<dbReference type="SFLD" id="SFLDS00005">
    <property type="entry name" value="Isoprenoid_Synthase_Type_I"/>
    <property type="match status" value="1"/>
</dbReference>
<evidence type="ECO:0000256" key="6">
    <source>
        <dbReference type="ARBA" id="ARBA00023229"/>
    </source>
</evidence>
<dbReference type="PANTHER" id="PTHR12001">
    <property type="entry name" value="GERANYLGERANYL PYROPHOSPHATE SYNTHASE"/>
    <property type="match status" value="1"/>
</dbReference>
<dbReference type="InterPro" id="IPR033749">
    <property type="entry name" value="Polyprenyl_synt_CS"/>
</dbReference>
<keyword evidence="6" id="KW-0414">Isoprene biosynthesis</keyword>
<evidence type="ECO:0000256" key="5">
    <source>
        <dbReference type="ARBA" id="ARBA00022842"/>
    </source>
</evidence>
<dbReference type="FunCoup" id="E9G8V8">
    <property type="interactions" value="136"/>
</dbReference>
<dbReference type="Pfam" id="PF00348">
    <property type="entry name" value="polyprenyl_synt"/>
    <property type="match status" value="1"/>
</dbReference>
<dbReference type="Gene3D" id="1.10.600.10">
    <property type="entry name" value="Farnesyl Diphosphate Synthase"/>
    <property type="match status" value="1"/>
</dbReference>
<keyword evidence="9" id="KW-1185">Reference proteome</keyword>
<dbReference type="GO" id="GO:0005739">
    <property type="term" value="C:mitochondrion"/>
    <property type="evidence" value="ECO:0000318"/>
    <property type="project" value="GO_Central"/>
</dbReference>
<dbReference type="GO" id="GO:0006744">
    <property type="term" value="P:ubiquinone biosynthetic process"/>
    <property type="evidence" value="ECO:0000318"/>
    <property type="project" value="GO_Central"/>
</dbReference>
<dbReference type="KEGG" id="dpx:DAPPUDRAFT_223125"/>
<dbReference type="eggNOG" id="KOG0776">
    <property type="taxonomic scope" value="Eukaryota"/>
</dbReference>
<reference evidence="8 9" key="1">
    <citation type="journal article" date="2011" name="Science">
        <title>The ecoresponsive genome of Daphnia pulex.</title>
        <authorList>
            <person name="Colbourne J.K."/>
            <person name="Pfrender M.E."/>
            <person name="Gilbert D."/>
            <person name="Thomas W.K."/>
            <person name="Tucker A."/>
            <person name="Oakley T.H."/>
            <person name="Tokishita S."/>
            <person name="Aerts A."/>
            <person name="Arnold G.J."/>
            <person name="Basu M.K."/>
            <person name="Bauer D.J."/>
            <person name="Caceres C.E."/>
            <person name="Carmel L."/>
            <person name="Casola C."/>
            <person name="Choi J.H."/>
            <person name="Detter J.C."/>
            <person name="Dong Q."/>
            <person name="Dusheyko S."/>
            <person name="Eads B.D."/>
            <person name="Frohlich T."/>
            <person name="Geiler-Samerotte K.A."/>
            <person name="Gerlach D."/>
            <person name="Hatcher P."/>
            <person name="Jogdeo S."/>
            <person name="Krijgsveld J."/>
            <person name="Kriventseva E.V."/>
            <person name="Kultz D."/>
            <person name="Laforsch C."/>
            <person name="Lindquist E."/>
            <person name="Lopez J."/>
            <person name="Manak J.R."/>
            <person name="Muller J."/>
            <person name="Pangilinan J."/>
            <person name="Patwardhan R.P."/>
            <person name="Pitluck S."/>
            <person name="Pritham E.J."/>
            <person name="Rechtsteiner A."/>
            <person name="Rho M."/>
            <person name="Rogozin I.B."/>
            <person name="Sakarya O."/>
            <person name="Salamov A."/>
            <person name="Schaack S."/>
            <person name="Shapiro H."/>
            <person name="Shiga Y."/>
            <person name="Skalitzky C."/>
            <person name="Smith Z."/>
            <person name="Souvorov A."/>
            <person name="Sung W."/>
            <person name="Tang Z."/>
            <person name="Tsuchiya D."/>
            <person name="Tu H."/>
            <person name="Vos H."/>
            <person name="Wang M."/>
            <person name="Wolf Y.I."/>
            <person name="Yamagata H."/>
            <person name="Yamada T."/>
            <person name="Ye Y."/>
            <person name="Shaw J.R."/>
            <person name="Andrews J."/>
            <person name="Crease T.J."/>
            <person name="Tang H."/>
            <person name="Lucas S.M."/>
            <person name="Robertson H.M."/>
            <person name="Bork P."/>
            <person name="Koonin E.V."/>
            <person name="Zdobnov E.M."/>
            <person name="Grigoriev I.V."/>
            <person name="Lynch M."/>
            <person name="Boore J.L."/>
        </authorList>
    </citation>
    <scope>NUCLEOTIDE SEQUENCE [LARGE SCALE GENOMIC DNA]</scope>
</reference>
<evidence type="ECO:0000256" key="7">
    <source>
        <dbReference type="RuleBase" id="RU004466"/>
    </source>
</evidence>
<dbReference type="SUPFAM" id="SSF48576">
    <property type="entry name" value="Terpenoid synthases"/>
    <property type="match status" value="1"/>
</dbReference>
<dbReference type="GO" id="GO:0004659">
    <property type="term" value="F:prenyltransferase activity"/>
    <property type="evidence" value="ECO:0000318"/>
    <property type="project" value="GO_Central"/>
</dbReference>
<comment type="similarity">
    <text evidence="2 7">Belongs to the FPP/GGPP synthase family.</text>
</comment>
<dbReference type="InterPro" id="IPR000092">
    <property type="entry name" value="Polyprenyl_synt"/>
</dbReference>
<dbReference type="CDD" id="cd00685">
    <property type="entry name" value="Trans_IPPS_HT"/>
    <property type="match status" value="1"/>
</dbReference>
<keyword evidence="5" id="KW-0460">Magnesium</keyword>
<dbReference type="PROSITE" id="PS00444">
    <property type="entry name" value="POLYPRENYL_SYNTHASE_2"/>
    <property type="match status" value="1"/>
</dbReference>
<dbReference type="Proteomes" id="UP000000305">
    <property type="component" value="Unassembled WGS sequence"/>
</dbReference>
<dbReference type="GO" id="GO:0032476">
    <property type="term" value="C:polyprenyl diphosphate synthase complex"/>
    <property type="evidence" value="ECO:0000318"/>
    <property type="project" value="GO_Central"/>
</dbReference>
<dbReference type="GO" id="GO:0046872">
    <property type="term" value="F:metal ion binding"/>
    <property type="evidence" value="ECO:0007669"/>
    <property type="project" value="UniProtKB-KW"/>
</dbReference>
<dbReference type="PhylomeDB" id="E9G8V8"/>
<protein>
    <submittedName>
        <fullName evidence="8">Uncharacterized protein</fullName>
    </submittedName>
</protein>
<keyword evidence="3 7" id="KW-0808">Transferase</keyword>
<evidence type="ECO:0000313" key="9">
    <source>
        <dbReference type="Proteomes" id="UP000000305"/>
    </source>
</evidence>
<dbReference type="GO" id="GO:0042811">
    <property type="term" value="P:pheromone biosynthetic process"/>
    <property type="evidence" value="ECO:0007669"/>
    <property type="project" value="UniProtKB-ARBA"/>
</dbReference>
<dbReference type="InterPro" id="IPR008949">
    <property type="entry name" value="Isoprenoid_synthase_dom_sf"/>
</dbReference>
<dbReference type="OrthoDB" id="9927103at2759"/>
<dbReference type="OMA" id="AFDYYLH"/>
<dbReference type="AlphaFoldDB" id="E9G8V8"/>
<dbReference type="HOGENOM" id="CLU_014015_1_2_1"/>